<reference key="1">
    <citation type="submission" date="2007-01" db="EMBL/GenBank/DDBJ databases">
        <title>The Genome Sequence of Puccinia graminis f. sp. tritici Strain CRL 75-36-700-3.</title>
        <authorList>
            <consortium name="The Broad Institute Genome Sequencing Platform"/>
            <person name="Birren B."/>
            <person name="Lander E."/>
            <person name="Galagan J."/>
            <person name="Nusbaum C."/>
            <person name="Devon K."/>
            <person name="Cuomo C."/>
            <person name="Jaffe D."/>
            <person name="Butler J."/>
            <person name="Alvarez P."/>
            <person name="Gnerre S."/>
            <person name="Grabherr M."/>
            <person name="Mauceli E."/>
            <person name="Brockman W."/>
            <person name="Young S."/>
            <person name="LaButti K."/>
            <person name="Sykes S."/>
            <person name="DeCaprio D."/>
            <person name="Crawford M."/>
            <person name="Koehrsen M."/>
            <person name="Engels R."/>
            <person name="Montgomery P."/>
            <person name="Pearson M."/>
            <person name="Howarth C."/>
            <person name="Larson L."/>
            <person name="White J."/>
            <person name="Zeng Q."/>
            <person name="Kodira C."/>
            <person name="Yandava C."/>
            <person name="Alvarado L."/>
            <person name="O'Leary S."/>
            <person name="Szabo L."/>
            <person name="Dean R."/>
            <person name="Schein J."/>
        </authorList>
    </citation>
    <scope>NUCLEOTIDE SEQUENCE</scope>
    <source>
        <strain>CRL 75-36-700-3</strain>
    </source>
</reference>
<dbReference type="VEuPathDB" id="FungiDB:PGTG_00651"/>
<dbReference type="InterPro" id="IPR007526">
    <property type="entry name" value="SWIRM"/>
</dbReference>
<reference evidence="5" key="2">
    <citation type="journal article" date="2011" name="Proc. Natl. Acad. Sci. U.S.A.">
        <title>Obligate biotrophy features unraveled by the genomic analysis of rust fungi.</title>
        <authorList>
            <person name="Duplessis S."/>
            <person name="Cuomo C.A."/>
            <person name="Lin Y.-C."/>
            <person name="Aerts A."/>
            <person name="Tisserant E."/>
            <person name="Veneault-Fourrey C."/>
            <person name="Joly D.L."/>
            <person name="Hacquard S."/>
            <person name="Amselem J."/>
            <person name="Cantarel B.L."/>
            <person name="Chiu R."/>
            <person name="Coutinho P.M."/>
            <person name="Feau N."/>
            <person name="Field M."/>
            <person name="Frey P."/>
            <person name="Gelhaye E."/>
            <person name="Goldberg J."/>
            <person name="Grabherr M.G."/>
            <person name="Kodira C.D."/>
            <person name="Kohler A."/>
            <person name="Kuees U."/>
            <person name="Lindquist E.A."/>
            <person name="Lucas S.M."/>
            <person name="Mago R."/>
            <person name="Mauceli E."/>
            <person name="Morin E."/>
            <person name="Murat C."/>
            <person name="Pangilinan J.L."/>
            <person name="Park R."/>
            <person name="Pearson M."/>
            <person name="Quesneville H."/>
            <person name="Rouhier N."/>
            <person name="Sakthikumar S."/>
            <person name="Salamov A.A."/>
            <person name="Schmutz J."/>
            <person name="Selles B."/>
            <person name="Shapiro H."/>
            <person name="Tanguay P."/>
            <person name="Tuskan G.A."/>
            <person name="Henrissat B."/>
            <person name="Van de Peer Y."/>
            <person name="Rouze P."/>
            <person name="Ellis J.G."/>
            <person name="Dodds P.N."/>
            <person name="Schein J.E."/>
            <person name="Zhong S."/>
            <person name="Hamelin R.C."/>
            <person name="Grigoriev I.V."/>
            <person name="Szabo L.J."/>
            <person name="Martin F."/>
        </authorList>
    </citation>
    <scope>NUCLEOTIDE SEQUENCE [LARGE SCALE GENOMIC DNA]</scope>
    <source>
        <strain evidence="5">CRL 75-36-700-3 / race SCCL</strain>
    </source>
</reference>
<evidence type="ECO:0000313" key="5">
    <source>
        <dbReference type="Proteomes" id="UP000008783"/>
    </source>
</evidence>
<dbReference type="STRING" id="418459.E3JQP6"/>
<dbReference type="Proteomes" id="UP000008783">
    <property type="component" value="Unassembled WGS sequence"/>
</dbReference>
<evidence type="ECO:0000256" key="1">
    <source>
        <dbReference type="ARBA" id="ARBA00023242"/>
    </source>
</evidence>
<dbReference type="InterPro" id="IPR001005">
    <property type="entry name" value="SANT/Myb"/>
</dbReference>
<dbReference type="GO" id="GO:0010468">
    <property type="term" value="P:regulation of gene expression"/>
    <property type="evidence" value="ECO:0007669"/>
    <property type="project" value="UniProtKB-ARBA"/>
</dbReference>
<dbReference type="InParanoid" id="E3JQP6"/>
<dbReference type="PROSITE" id="PS51293">
    <property type="entry name" value="SANT"/>
    <property type="match status" value="1"/>
</dbReference>
<keyword evidence="5" id="KW-1185">Reference proteome</keyword>
<evidence type="ECO:0000313" key="4">
    <source>
        <dbReference type="EMBL" id="EFP74695.1"/>
    </source>
</evidence>
<accession>E3JQP6</accession>
<dbReference type="EMBL" id="DS178262">
    <property type="protein sequence ID" value="EFP74695.1"/>
    <property type="molecule type" value="Genomic_DNA"/>
</dbReference>
<dbReference type="InterPro" id="IPR036388">
    <property type="entry name" value="WH-like_DNA-bd_sf"/>
</dbReference>
<dbReference type="Pfam" id="PF04433">
    <property type="entry name" value="SWIRM"/>
    <property type="match status" value="1"/>
</dbReference>
<dbReference type="GeneID" id="10546775"/>
<dbReference type="RefSeq" id="XP_003307701.1">
    <property type="nucleotide sequence ID" value="XM_003307653.1"/>
</dbReference>
<protein>
    <recommendedName>
        <fullName evidence="6">SWIRM domain-containing protein</fullName>
    </recommendedName>
</protein>
<keyword evidence="1" id="KW-0539">Nucleus</keyword>
<feature type="domain" description="SWIRM" evidence="2">
    <location>
        <begin position="1"/>
        <end position="76"/>
    </location>
</feature>
<dbReference type="HOGENOM" id="CLU_1982638_0_0_1"/>
<evidence type="ECO:0000259" key="3">
    <source>
        <dbReference type="PROSITE" id="PS51293"/>
    </source>
</evidence>
<name>E3JQP6_PUCGT</name>
<dbReference type="OrthoDB" id="3244016at2759"/>
<dbReference type="FunFam" id="1.10.10.10:FF:001141">
    <property type="entry name" value="SWI/SNF complex subunit SMARCC1"/>
    <property type="match status" value="1"/>
</dbReference>
<organism evidence="4 5">
    <name type="scientific">Puccinia graminis f. sp. tritici (strain CRL 75-36-700-3 / race SCCL)</name>
    <name type="common">Black stem rust fungus</name>
    <dbReference type="NCBI Taxonomy" id="418459"/>
    <lineage>
        <taxon>Eukaryota</taxon>
        <taxon>Fungi</taxon>
        <taxon>Dikarya</taxon>
        <taxon>Basidiomycota</taxon>
        <taxon>Pucciniomycotina</taxon>
        <taxon>Pucciniomycetes</taxon>
        <taxon>Pucciniales</taxon>
        <taxon>Pucciniaceae</taxon>
        <taxon>Puccinia</taxon>
    </lineage>
</organism>
<gene>
    <name evidence="4" type="ORF">PGTG_00651</name>
</gene>
<dbReference type="SUPFAM" id="SSF46689">
    <property type="entry name" value="Homeodomain-like"/>
    <property type="match status" value="1"/>
</dbReference>
<evidence type="ECO:0000259" key="2">
    <source>
        <dbReference type="PROSITE" id="PS50934"/>
    </source>
</evidence>
<dbReference type="CDD" id="cd00167">
    <property type="entry name" value="SANT"/>
    <property type="match status" value="1"/>
</dbReference>
<dbReference type="InterPro" id="IPR017884">
    <property type="entry name" value="SANT_dom"/>
</dbReference>
<dbReference type="AlphaFoldDB" id="E3JQP6"/>
<proteinExistence type="predicted"/>
<dbReference type="Gene3D" id="1.10.10.10">
    <property type="entry name" value="Winged helix-like DNA-binding domain superfamily/Winged helix DNA-binding domain"/>
    <property type="match status" value="1"/>
</dbReference>
<sequence>MAGGIPPGHQDSVLVAGRDSSRPLRLYCLNPSEKYLTVTACRQNLAGDVCAIMRVHAFLEQWGIINYQVDWEKIVQHVGGTKTKEECILHFLRMPIEDEFLLNSNAKLNTSLVLGLGKIPRAQTGG</sequence>
<feature type="domain" description="SANT" evidence="3">
    <location>
        <begin position="70"/>
        <end position="99"/>
    </location>
</feature>
<evidence type="ECO:0008006" key="6">
    <source>
        <dbReference type="Google" id="ProtNLM"/>
    </source>
</evidence>
<dbReference type="KEGG" id="pgr:PGTG_00651"/>
<dbReference type="PROSITE" id="PS50934">
    <property type="entry name" value="SWIRM"/>
    <property type="match status" value="1"/>
</dbReference>
<dbReference type="InterPro" id="IPR009057">
    <property type="entry name" value="Homeodomain-like_sf"/>
</dbReference>